<evidence type="ECO:0000313" key="3">
    <source>
        <dbReference type="Proteomes" id="UP000008206"/>
    </source>
</evidence>
<dbReference type="Proteomes" id="UP000008206">
    <property type="component" value="Chromosome"/>
</dbReference>
<keyword evidence="3" id="KW-1185">Reference proteome</keyword>
<dbReference type="RefSeq" id="WP_013325125.1">
    <property type="nucleotide sequence ID" value="NC_014501.1"/>
</dbReference>
<dbReference type="STRING" id="497965.Cyan7822_5205"/>
<dbReference type="PANTHER" id="PTHR43581">
    <property type="entry name" value="ATP/GTP PHOSPHATASE"/>
    <property type="match status" value="1"/>
</dbReference>
<dbReference type="Pfam" id="PF13175">
    <property type="entry name" value="AAA_15"/>
    <property type="match status" value="1"/>
</dbReference>
<proteinExistence type="predicted"/>
<dbReference type="OrthoDB" id="9815944at2"/>
<gene>
    <name evidence="2" type="ordered locus">Cyan7822_5205</name>
</gene>
<sequence>MDSIRIKNLRLLEDTGPIDIKPITLLLGANSSGKSTFLRAFPLMRQSVEAKTTSPILWYGQFVDFGSFDEAINNLEPANQEKEISFAYHFQFSNFLMRNEYINYYKYFLFHFSKNLSLKQESFRKSPIDKLEISLEIKLARVHEQYSNFLKEVLLKFSDHLIKLEINEQGKLIKFKVNQSEFSEEMKDVKFLPQKGLIPLFIEPIPQEEKNDLLHSIISLGYQLRKGSYSSRLIKLLKTEITNLVHYQIKNNEERIITIIGSLLGIGIESSNTILNLVQNNKNGGNIWNNKTRVWSIESPDFQKLRDILVADSALLILSMADKYLSNFACNISYIAPVRATAERYYRFQDLAVGEVDSQGKNLAMFIKSLNNKEQKSFEEWTQKYFGFSIGVDQSEGHVSLKLKEKNCQQKRNLADTGFGFSQVLPILTQLWWLSRGKGQVNKDYPITFAIEQPELHLHPGLQALLADSFIATIKIAKEQGFDLRLVIETHSETLVKRFSPHIANKNFDHNDINLVIFERENSETPAKVRIAKYTQAGLFDNWPLGFFLPDPI</sequence>
<accession>E0U5X8</accession>
<dbReference type="AlphaFoldDB" id="E0U5X8"/>
<evidence type="ECO:0000259" key="1">
    <source>
        <dbReference type="Pfam" id="PF13175"/>
    </source>
</evidence>
<evidence type="ECO:0000313" key="2">
    <source>
        <dbReference type="EMBL" id="ADN17087.1"/>
    </source>
</evidence>
<dbReference type="InterPro" id="IPR041685">
    <property type="entry name" value="AAA_GajA/Old/RecF-like"/>
</dbReference>
<dbReference type="InterPro" id="IPR051396">
    <property type="entry name" value="Bact_Antivir_Def_Nuclease"/>
</dbReference>
<dbReference type="eggNOG" id="COG4637">
    <property type="taxonomic scope" value="Bacteria"/>
</dbReference>
<organism evidence="2 3">
    <name type="scientific">Gloeothece verrucosa (strain PCC 7822)</name>
    <name type="common">Cyanothece sp. (strain PCC 7822)</name>
    <dbReference type="NCBI Taxonomy" id="497965"/>
    <lineage>
        <taxon>Bacteria</taxon>
        <taxon>Bacillati</taxon>
        <taxon>Cyanobacteriota</taxon>
        <taxon>Cyanophyceae</taxon>
        <taxon>Oscillatoriophycideae</taxon>
        <taxon>Chroococcales</taxon>
        <taxon>Aphanothecaceae</taxon>
        <taxon>Gloeothece</taxon>
        <taxon>Gloeothece verrucosa</taxon>
    </lineage>
</organism>
<name>E0U5X8_GLOV7</name>
<dbReference type="KEGG" id="cyj:Cyan7822_5205"/>
<feature type="domain" description="Endonuclease GajA/Old nuclease/RecF-like AAA" evidence="1">
    <location>
        <begin position="2"/>
        <end position="496"/>
    </location>
</feature>
<dbReference type="EMBL" id="CP002198">
    <property type="protein sequence ID" value="ADN17087.1"/>
    <property type="molecule type" value="Genomic_DNA"/>
</dbReference>
<reference evidence="2" key="1">
    <citation type="submission" date="2010-09" db="EMBL/GenBank/DDBJ databases">
        <title>Complete sequence of Chromosome of Cyanothece sp. PCC 7822.</title>
        <authorList>
            <consortium name="US DOE Joint Genome Institute"/>
            <person name="Lucas S."/>
            <person name="Copeland A."/>
            <person name="Lapidus A."/>
            <person name="Cheng J.-F."/>
            <person name="Bruce D."/>
            <person name="Goodwin L."/>
            <person name="Pitluck S."/>
            <person name="Saunders E."/>
            <person name="Brettin T."/>
            <person name="Detter J.C."/>
            <person name="Han C."/>
            <person name="Land M."/>
            <person name="Hauser L."/>
            <person name="Chang Y.-J."/>
            <person name="Jeffries C."/>
            <person name="Kyrpides N."/>
            <person name="Ivanova N."/>
            <person name="Mikhailova N."/>
            <person name="Pakrasi H."/>
            <person name="Sherman L."/>
            <person name="Woyke T."/>
        </authorList>
    </citation>
    <scope>NUCLEOTIDE SEQUENCE</scope>
    <source>
        <strain evidence="2">PCC 7822</strain>
    </source>
</reference>
<dbReference type="SUPFAM" id="SSF52540">
    <property type="entry name" value="P-loop containing nucleoside triphosphate hydrolases"/>
    <property type="match status" value="1"/>
</dbReference>
<protein>
    <recommendedName>
        <fullName evidence="1">Endonuclease GajA/Old nuclease/RecF-like AAA domain-containing protein</fullName>
    </recommendedName>
</protein>
<dbReference type="PANTHER" id="PTHR43581:SF4">
    <property type="entry name" value="ATP_GTP PHOSPHATASE"/>
    <property type="match status" value="1"/>
</dbReference>
<dbReference type="HOGENOM" id="CLU_032548_1_1_3"/>
<dbReference type="InterPro" id="IPR027417">
    <property type="entry name" value="P-loop_NTPase"/>
</dbReference>
<dbReference type="eggNOG" id="COG4938">
    <property type="taxonomic scope" value="Bacteria"/>
</dbReference>